<dbReference type="InterPro" id="IPR002583">
    <property type="entry name" value="Ribosomal_bS20"/>
</dbReference>
<keyword evidence="3 8" id="KW-0699">rRNA-binding</keyword>
<evidence type="ECO:0000256" key="4">
    <source>
        <dbReference type="ARBA" id="ARBA00022884"/>
    </source>
</evidence>
<dbReference type="Pfam" id="PF01649">
    <property type="entry name" value="Ribosomal_S20p"/>
    <property type="match status" value="1"/>
</dbReference>
<dbReference type="FunFam" id="1.20.58.110:FF:000001">
    <property type="entry name" value="30S ribosomal protein S20"/>
    <property type="match status" value="1"/>
</dbReference>
<dbReference type="EMBL" id="CP048877">
    <property type="protein sequence ID" value="QIJ70945.1"/>
    <property type="molecule type" value="Genomic_DNA"/>
</dbReference>
<accession>A0A6G7PTD5</accession>
<dbReference type="HAMAP" id="MF_00500">
    <property type="entry name" value="Ribosomal_bS20"/>
    <property type="match status" value="1"/>
</dbReference>
<comment type="function">
    <text evidence="1 8">Binds directly to 16S ribosomal RNA.</text>
</comment>
<keyword evidence="6 8" id="KW-0687">Ribonucleoprotein</keyword>
<evidence type="ECO:0000256" key="6">
    <source>
        <dbReference type="ARBA" id="ARBA00023274"/>
    </source>
</evidence>
<dbReference type="PANTHER" id="PTHR33398">
    <property type="entry name" value="30S RIBOSOMAL PROTEIN S20"/>
    <property type="match status" value="1"/>
</dbReference>
<dbReference type="Proteomes" id="UP000502179">
    <property type="component" value="Chromosome"/>
</dbReference>
<dbReference type="NCBIfam" id="TIGR00029">
    <property type="entry name" value="S20"/>
    <property type="match status" value="1"/>
</dbReference>
<evidence type="ECO:0000256" key="7">
    <source>
        <dbReference type="ARBA" id="ARBA00035136"/>
    </source>
</evidence>
<evidence type="ECO:0000256" key="1">
    <source>
        <dbReference type="ARBA" id="ARBA00003134"/>
    </source>
</evidence>
<dbReference type="InterPro" id="IPR036510">
    <property type="entry name" value="Ribosomal_bS20_sf"/>
</dbReference>
<evidence type="ECO:0000256" key="3">
    <source>
        <dbReference type="ARBA" id="ARBA00022730"/>
    </source>
</evidence>
<keyword evidence="10" id="KW-1185">Reference proteome</keyword>
<name>A0A6G7PTD5_9BACT</name>
<evidence type="ECO:0000256" key="5">
    <source>
        <dbReference type="ARBA" id="ARBA00022980"/>
    </source>
</evidence>
<evidence type="ECO:0000313" key="9">
    <source>
        <dbReference type="EMBL" id="QIJ70945.1"/>
    </source>
</evidence>
<dbReference type="Gene3D" id="1.20.58.110">
    <property type="entry name" value="Ribosomal protein S20"/>
    <property type="match status" value="1"/>
</dbReference>
<dbReference type="GO" id="GO:0015935">
    <property type="term" value="C:small ribosomal subunit"/>
    <property type="evidence" value="ECO:0007669"/>
    <property type="project" value="TreeGrafter"/>
</dbReference>
<evidence type="ECO:0000313" key="10">
    <source>
        <dbReference type="Proteomes" id="UP000502179"/>
    </source>
</evidence>
<dbReference type="GO" id="GO:0005829">
    <property type="term" value="C:cytosol"/>
    <property type="evidence" value="ECO:0007669"/>
    <property type="project" value="TreeGrafter"/>
</dbReference>
<evidence type="ECO:0000256" key="8">
    <source>
        <dbReference type="HAMAP-Rule" id="MF_00500"/>
    </source>
</evidence>
<dbReference type="KEGG" id="tav:G4V39_01055"/>
<dbReference type="PANTHER" id="PTHR33398:SF1">
    <property type="entry name" value="SMALL RIBOSOMAL SUBUNIT PROTEIN BS20C"/>
    <property type="match status" value="1"/>
</dbReference>
<evidence type="ECO:0000256" key="2">
    <source>
        <dbReference type="ARBA" id="ARBA00007634"/>
    </source>
</evidence>
<dbReference type="SUPFAM" id="SSF46992">
    <property type="entry name" value="Ribosomal protein S20"/>
    <property type="match status" value="1"/>
</dbReference>
<proteinExistence type="inferred from homology"/>
<keyword evidence="5 8" id="KW-0689">Ribosomal protein</keyword>
<dbReference type="GO" id="GO:0003735">
    <property type="term" value="F:structural constituent of ribosome"/>
    <property type="evidence" value="ECO:0007669"/>
    <property type="project" value="InterPro"/>
</dbReference>
<dbReference type="GO" id="GO:0006412">
    <property type="term" value="P:translation"/>
    <property type="evidence" value="ECO:0007669"/>
    <property type="project" value="UniProtKB-UniRule"/>
</dbReference>
<dbReference type="RefSeq" id="WP_166031168.1">
    <property type="nucleotide sequence ID" value="NZ_CP048877.1"/>
</dbReference>
<dbReference type="GO" id="GO:0070181">
    <property type="term" value="F:small ribosomal subunit rRNA binding"/>
    <property type="evidence" value="ECO:0007669"/>
    <property type="project" value="TreeGrafter"/>
</dbReference>
<comment type="similarity">
    <text evidence="2 8">Belongs to the bacterial ribosomal protein bS20 family.</text>
</comment>
<organism evidence="9 10">
    <name type="scientific">Thermosulfuriphilus ammonigenes</name>
    <dbReference type="NCBI Taxonomy" id="1936021"/>
    <lineage>
        <taxon>Bacteria</taxon>
        <taxon>Pseudomonadati</taxon>
        <taxon>Thermodesulfobacteriota</taxon>
        <taxon>Thermodesulfobacteria</taxon>
        <taxon>Thermodesulfobacteriales</taxon>
        <taxon>Thermodesulfobacteriaceae</taxon>
        <taxon>Thermosulfuriphilus</taxon>
    </lineage>
</organism>
<reference evidence="9 10" key="1">
    <citation type="submission" date="2020-02" db="EMBL/GenBank/DDBJ databases">
        <title>Genome analysis of Thermosulfuriphilus ammonigenes ST65T, an anaerobic thermophilic chemolithoautotrophic bacterium isolated from a deep-sea hydrothermal vent.</title>
        <authorList>
            <person name="Slobodkina G."/>
            <person name="Allioux M."/>
            <person name="Merkel A."/>
            <person name="Alain K."/>
            <person name="Jebbar M."/>
            <person name="Slobodkin A."/>
        </authorList>
    </citation>
    <scope>NUCLEOTIDE SEQUENCE [LARGE SCALE GENOMIC DNA]</scope>
    <source>
        <strain evidence="9 10">ST65</strain>
    </source>
</reference>
<dbReference type="AlphaFoldDB" id="A0A6G7PTD5"/>
<protein>
    <recommendedName>
        <fullName evidence="7 8">Small ribosomal subunit protein bS20</fullName>
    </recommendedName>
</protein>
<keyword evidence="4 8" id="KW-0694">RNA-binding</keyword>
<gene>
    <name evidence="8 9" type="primary">rpsT</name>
    <name evidence="9" type="ORF">G4V39_01055</name>
</gene>
<sequence length="94" mass="10428">MANHPSAKKRARQSEKRRLRNKAIRTRVKNVSKAVLAAVNKGSVEEAEAAFRKAQSTIQWAVSKGVLHWKKAGRKISRLAAKVNNLKATKQQAA</sequence>